<dbReference type="PANTHER" id="PTHR34216">
    <property type="match status" value="1"/>
</dbReference>
<evidence type="ECO:0000256" key="2">
    <source>
        <dbReference type="ARBA" id="ARBA00004613"/>
    </source>
</evidence>
<name>A0A7Y3T3Z7_9HYPH</name>
<comment type="function">
    <text evidence="1">Is involved in generating a small heat-stable compound (Nod), an acylated oligomer of N-acetylglucosamine, that stimulates mitosis in various plant protoplasts.</text>
</comment>
<protein>
    <recommendedName>
        <fullName evidence="4">Chitooligosaccharide deacetylase</fullName>
    </recommendedName>
    <alternativeName>
        <fullName evidence="6">Nodulation protein B</fullName>
    </alternativeName>
</protein>
<reference evidence="8 9" key="1">
    <citation type="submission" date="2018-11" db="EMBL/GenBank/DDBJ databases">
        <title>Genome sequencing and analysis.</title>
        <authorList>
            <person name="Huang Y.-T."/>
        </authorList>
    </citation>
    <scope>NUCLEOTIDE SEQUENCE [LARGE SCALE GENOMIC DNA]</scope>
    <source>
        <strain evidence="8 9">SHIN</strain>
    </source>
</reference>
<evidence type="ECO:0000313" key="9">
    <source>
        <dbReference type="Proteomes" id="UP000526233"/>
    </source>
</evidence>
<gene>
    <name evidence="8" type="ORF">EHE22_07650</name>
</gene>
<dbReference type="PROSITE" id="PS51677">
    <property type="entry name" value="NODB"/>
    <property type="match status" value="1"/>
</dbReference>
<dbReference type="GO" id="GO:0005975">
    <property type="term" value="P:carbohydrate metabolic process"/>
    <property type="evidence" value="ECO:0007669"/>
    <property type="project" value="InterPro"/>
</dbReference>
<sequence>MSVPVLLYHQIAALPERKAPYQGLFVHPDSFRKQMRALKFLGYKGLSVRDAWPYLRGEKQGKVVVITFDDGFLNTLENAAPVLADCGFTATNYFVSNQIGGSNVWDSKEGIPNTACMSVSQLREWADLGHEVGAHTLDHVLLPETPEIEARRQIAESKRALEDMLGSEVTNFCYPYGGNKPIHREMVQDAGYKSAVATVSRSSKPDDDPYGIPRLYIRYKHSIIKALLRVMLK</sequence>
<dbReference type="Proteomes" id="UP000526233">
    <property type="component" value="Unassembled WGS sequence"/>
</dbReference>
<dbReference type="CDD" id="cd10918">
    <property type="entry name" value="CE4_NodB_like_5s_6s"/>
    <property type="match status" value="1"/>
</dbReference>
<evidence type="ECO:0000256" key="1">
    <source>
        <dbReference type="ARBA" id="ARBA00003236"/>
    </source>
</evidence>
<comment type="subcellular location">
    <subcellularLocation>
        <location evidence="2">Secreted</location>
    </subcellularLocation>
</comment>
<evidence type="ECO:0000313" key="8">
    <source>
        <dbReference type="EMBL" id="NNV20296.1"/>
    </source>
</evidence>
<keyword evidence="5" id="KW-0732">Signal</keyword>
<dbReference type="EMBL" id="PKQI01000001">
    <property type="protein sequence ID" value="NNV20296.1"/>
    <property type="molecule type" value="Genomic_DNA"/>
</dbReference>
<dbReference type="AlphaFoldDB" id="A0A7Y3T3Z7"/>
<evidence type="ECO:0000256" key="3">
    <source>
        <dbReference type="ARBA" id="ARBA00010973"/>
    </source>
</evidence>
<dbReference type="SUPFAM" id="SSF88713">
    <property type="entry name" value="Glycoside hydrolase/deacetylase"/>
    <property type="match status" value="1"/>
</dbReference>
<evidence type="ECO:0000256" key="6">
    <source>
        <dbReference type="ARBA" id="ARBA00032976"/>
    </source>
</evidence>
<dbReference type="Gene3D" id="3.20.20.370">
    <property type="entry name" value="Glycoside hydrolase/deacetylase"/>
    <property type="match status" value="1"/>
</dbReference>
<organism evidence="8 9">
    <name type="scientific">Brucella pseudogrignonensis</name>
    <dbReference type="NCBI Taxonomy" id="419475"/>
    <lineage>
        <taxon>Bacteria</taxon>
        <taxon>Pseudomonadati</taxon>
        <taxon>Pseudomonadota</taxon>
        <taxon>Alphaproteobacteria</taxon>
        <taxon>Hyphomicrobiales</taxon>
        <taxon>Brucellaceae</taxon>
        <taxon>Brucella/Ochrobactrum group</taxon>
        <taxon>Brucella</taxon>
    </lineage>
</organism>
<dbReference type="GO" id="GO:0016810">
    <property type="term" value="F:hydrolase activity, acting on carbon-nitrogen (but not peptide) bonds"/>
    <property type="evidence" value="ECO:0007669"/>
    <property type="project" value="InterPro"/>
</dbReference>
<evidence type="ECO:0000259" key="7">
    <source>
        <dbReference type="PROSITE" id="PS51677"/>
    </source>
</evidence>
<evidence type="ECO:0000256" key="4">
    <source>
        <dbReference type="ARBA" id="ARBA00020071"/>
    </source>
</evidence>
<accession>A0A7Y3T3Z7</accession>
<dbReference type="GO" id="GO:0005576">
    <property type="term" value="C:extracellular region"/>
    <property type="evidence" value="ECO:0007669"/>
    <property type="project" value="UniProtKB-SubCell"/>
</dbReference>
<comment type="caution">
    <text evidence="8">The sequence shown here is derived from an EMBL/GenBank/DDBJ whole genome shotgun (WGS) entry which is preliminary data.</text>
</comment>
<dbReference type="InterPro" id="IPR051398">
    <property type="entry name" value="Polysacch_Deacetylase"/>
</dbReference>
<feature type="domain" description="NodB homology" evidence="7">
    <location>
        <begin position="62"/>
        <end position="233"/>
    </location>
</feature>
<dbReference type="RefSeq" id="WP_171379782.1">
    <property type="nucleotide sequence ID" value="NZ_PKQI01000001.1"/>
</dbReference>
<proteinExistence type="inferred from homology"/>
<dbReference type="InterPro" id="IPR011330">
    <property type="entry name" value="Glyco_hydro/deAcase_b/a-brl"/>
</dbReference>
<dbReference type="InterPro" id="IPR002509">
    <property type="entry name" value="NODB_dom"/>
</dbReference>
<dbReference type="Pfam" id="PF01522">
    <property type="entry name" value="Polysacc_deac_1"/>
    <property type="match status" value="1"/>
</dbReference>
<evidence type="ECO:0000256" key="5">
    <source>
        <dbReference type="ARBA" id="ARBA00022729"/>
    </source>
</evidence>
<comment type="similarity">
    <text evidence="3">Belongs to the polysaccharide deacetylase family.</text>
</comment>
<dbReference type="PANTHER" id="PTHR34216:SF3">
    <property type="entry name" value="POLY-BETA-1,6-N-ACETYL-D-GLUCOSAMINE N-DEACETYLASE"/>
    <property type="match status" value="1"/>
</dbReference>